<evidence type="ECO:0000313" key="3">
    <source>
        <dbReference type="Proteomes" id="UP001282284"/>
    </source>
</evidence>
<evidence type="ECO:0000259" key="1">
    <source>
        <dbReference type="PROSITE" id="PS50943"/>
    </source>
</evidence>
<evidence type="ECO:0000313" key="2">
    <source>
        <dbReference type="EMBL" id="MDW0112243.1"/>
    </source>
</evidence>
<dbReference type="Proteomes" id="UP001282284">
    <property type="component" value="Unassembled WGS sequence"/>
</dbReference>
<comment type="caution">
    <text evidence="2">The sequence shown here is derived from an EMBL/GenBank/DDBJ whole genome shotgun (WGS) entry which is preliminary data.</text>
</comment>
<organism evidence="2 3">
    <name type="scientific">Sporosarcina saromensis</name>
    <dbReference type="NCBI Taxonomy" id="359365"/>
    <lineage>
        <taxon>Bacteria</taxon>
        <taxon>Bacillati</taxon>
        <taxon>Bacillota</taxon>
        <taxon>Bacilli</taxon>
        <taxon>Bacillales</taxon>
        <taxon>Caryophanaceae</taxon>
        <taxon>Sporosarcina</taxon>
    </lineage>
</organism>
<name>A0ABU4G5J9_9BACL</name>
<dbReference type="PROSITE" id="PS50943">
    <property type="entry name" value="HTH_CROC1"/>
    <property type="match status" value="1"/>
</dbReference>
<dbReference type="Pfam" id="PF01381">
    <property type="entry name" value="HTH_3"/>
    <property type="match status" value="1"/>
</dbReference>
<dbReference type="InterPro" id="IPR001387">
    <property type="entry name" value="Cro/C1-type_HTH"/>
</dbReference>
<reference evidence="2 3" key="1">
    <citation type="submission" date="2023-06" db="EMBL/GenBank/DDBJ databases">
        <title>Sporosarcina sp. nov., isolated from Korean traditional fermented seafood 'Jeotgal'.</title>
        <authorList>
            <person name="Yang A.I."/>
            <person name="Shin N.-R."/>
        </authorList>
    </citation>
    <scope>NUCLEOTIDE SEQUENCE [LARGE SCALE GENOMIC DNA]</scope>
    <source>
        <strain evidence="2 3">KCTC13119</strain>
    </source>
</reference>
<dbReference type="SUPFAM" id="SSF47413">
    <property type="entry name" value="lambda repressor-like DNA-binding domains"/>
    <property type="match status" value="1"/>
</dbReference>
<dbReference type="SMART" id="SM00530">
    <property type="entry name" value="HTH_XRE"/>
    <property type="match status" value="1"/>
</dbReference>
<dbReference type="Gene3D" id="1.10.260.40">
    <property type="entry name" value="lambda repressor-like DNA-binding domains"/>
    <property type="match status" value="1"/>
</dbReference>
<dbReference type="CDD" id="cd00093">
    <property type="entry name" value="HTH_XRE"/>
    <property type="match status" value="1"/>
</dbReference>
<gene>
    <name evidence="2" type="ORF">QT711_03535</name>
</gene>
<proteinExistence type="predicted"/>
<dbReference type="InterPro" id="IPR010982">
    <property type="entry name" value="Lambda_DNA-bd_dom_sf"/>
</dbReference>
<keyword evidence="3" id="KW-1185">Reference proteome</keyword>
<feature type="domain" description="HTH cro/C1-type" evidence="1">
    <location>
        <begin position="10"/>
        <end position="66"/>
    </location>
</feature>
<dbReference type="EMBL" id="JAUBDI010000002">
    <property type="protein sequence ID" value="MDW0112243.1"/>
    <property type="molecule type" value="Genomic_DNA"/>
</dbReference>
<accession>A0ABU4G5J9</accession>
<dbReference type="RefSeq" id="WP_317942136.1">
    <property type="nucleotide sequence ID" value="NZ_JAUBDI010000002.1"/>
</dbReference>
<sequence length="80" mass="9289">MRKEELKEILIKARNKKGLSHEDVATLSKEKITRQYYGMIENGERKPSVKVAQAISEVLCLEWTIFFEVKSNQKLHAVLD</sequence>
<protein>
    <submittedName>
        <fullName evidence="2">Helix-turn-helix transcriptional regulator</fullName>
    </submittedName>
</protein>